<feature type="compositionally biased region" description="Low complexity" evidence="1">
    <location>
        <begin position="217"/>
        <end position="280"/>
    </location>
</feature>
<reference evidence="2 3" key="1">
    <citation type="journal article" date="2019" name="Nat. Ecol. Evol.">
        <title>Megaphylogeny resolves global patterns of mushroom evolution.</title>
        <authorList>
            <person name="Varga T."/>
            <person name="Krizsan K."/>
            <person name="Foldi C."/>
            <person name="Dima B."/>
            <person name="Sanchez-Garcia M."/>
            <person name="Sanchez-Ramirez S."/>
            <person name="Szollosi G.J."/>
            <person name="Szarkandi J.G."/>
            <person name="Papp V."/>
            <person name="Albert L."/>
            <person name="Andreopoulos W."/>
            <person name="Angelini C."/>
            <person name="Antonin V."/>
            <person name="Barry K.W."/>
            <person name="Bougher N.L."/>
            <person name="Buchanan P."/>
            <person name="Buyck B."/>
            <person name="Bense V."/>
            <person name="Catcheside P."/>
            <person name="Chovatia M."/>
            <person name="Cooper J."/>
            <person name="Damon W."/>
            <person name="Desjardin D."/>
            <person name="Finy P."/>
            <person name="Geml J."/>
            <person name="Haridas S."/>
            <person name="Hughes K."/>
            <person name="Justo A."/>
            <person name="Karasinski D."/>
            <person name="Kautmanova I."/>
            <person name="Kiss B."/>
            <person name="Kocsube S."/>
            <person name="Kotiranta H."/>
            <person name="LaButti K.M."/>
            <person name="Lechner B.E."/>
            <person name="Liimatainen K."/>
            <person name="Lipzen A."/>
            <person name="Lukacs Z."/>
            <person name="Mihaltcheva S."/>
            <person name="Morgado L.N."/>
            <person name="Niskanen T."/>
            <person name="Noordeloos M.E."/>
            <person name="Ohm R.A."/>
            <person name="Ortiz-Santana B."/>
            <person name="Ovrebo C."/>
            <person name="Racz N."/>
            <person name="Riley R."/>
            <person name="Savchenko A."/>
            <person name="Shiryaev A."/>
            <person name="Soop K."/>
            <person name="Spirin V."/>
            <person name="Szebenyi C."/>
            <person name="Tomsovsky M."/>
            <person name="Tulloss R.E."/>
            <person name="Uehling J."/>
            <person name="Grigoriev I.V."/>
            <person name="Vagvolgyi C."/>
            <person name="Papp T."/>
            <person name="Martin F.M."/>
            <person name="Miettinen O."/>
            <person name="Hibbett D.S."/>
            <person name="Nagy L.G."/>
        </authorList>
    </citation>
    <scope>NUCLEOTIDE SEQUENCE [LARGE SCALE GENOMIC DNA]</scope>
    <source>
        <strain evidence="2 3">OMC1185</strain>
    </source>
</reference>
<feature type="region of interest" description="Disordered" evidence="1">
    <location>
        <begin position="72"/>
        <end position="93"/>
    </location>
</feature>
<protein>
    <submittedName>
        <fullName evidence="2">Uncharacterized protein</fullName>
    </submittedName>
</protein>
<feature type="region of interest" description="Disordered" evidence="1">
    <location>
        <begin position="168"/>
        <end position="283"/>
    </location>
</feature>
<evidence type="ECO:0000313" key="3">
    <source>
        <dbReference type="Proteomes" id="UP000305948"/>
    </source>
</evidence>
<name>A0A5C3NFJ7_9AGAM</name>
<keyword evidence="3" id="KW-1185">Reference proteome</keyword>
<dbReference type="Proteomes" id="UP000305948">
    <property type="component" value="Unassembled WGS sequence"/>
</dbReference>
<dbReference type="EMBL" id="ML213505">
    <property type="protein sequence ID" value="TFK54808.1"/>
    <property type="molecule type" value="Genomic_DNA"/>
</dbReference>
<evidence type="ECO:0000313" key="2">
    <source>
        <dbReference type="EMBL" id="TFK54808.1"/>
    </source>
</evidence>
<accession>A0A5C3NFJ7</accession>
<dbReference type="AlphaFoldDB" id="A0A5C3NFJ7"/>
<organism evidence="2 3">
    <name type="scientific">Heliocybe sulcata</name>
    <dbReference type="NCBI Taxonomy" id="5364"/>
    <lineage>
        <taxon>Eukaryota</taxon>
        <taxon>Fungi</taxon>
        <taxon>Dikarya</taxon>
        <taxon>Basidiomycota</taxon>
        <taxon>Agaricomycotina</taxon>
        <taxon>Agaricomycetes</taxon>
        <taxon>Gloeophyllales</taxon>
        <taxon>Gloeophyllaceae</taxon>
        <taxon>Heliocybe</taxon>
    </lineage>
</organism>
<gene>
    <name evidence="2" type="ORF">OE88DRAFT_1732107</name>
</gene>
<sequence>MSSDARFMPCPGKNGIQCTNNIPKAMYCRGAMNPLNEGKWYRVCHKCQFYAWIPEDEALALLSDPDAELAADTSGFRLDPPLPPPPGPHHDGRCQPPSHHITVHSSTTAPQHSFLHPPTISNSSPQVAMARTSISCATPSCKGRVPGGCSTAMCKSCCVKAPGPCTFPSHHQARTKLRPGNAASSRKKASTSRATVLVQPDEPWALARPPPVHPHHPATSIPSSIIPSDSATTPSDTTTTPSLSATVSPVSTATAVPRPSFPASSTPPSAAENSSSPSSLPRKEYATAVNAEWLEQVHKSRAERQKRQQAAELKQLFERKLNRQVRVTFWPSNSAEPLSHRLQDIESFPRLKLDDHSALLAHFTLVAGQIVEVYDISTDRWEQESLGSVLYVKKDERILMRALGVRTECMEAVDRYLALTRGKPDLRVDLGKRSQGDADGLDLNPRPVRVARADPTARSLSTSYPSIPAGYLPLPPLPSSPLPSLPLPSLPLPLPPLPSPPLPSPPYSSLFSLPIHVEGWVNRLDKG</sequence>
<evidence type="ECO:0000256" key="1">
    <source>
        <dbReference type="SAM" id="MobiDB-lite"/>
    </source>
</evidence>
<proteinExistence type="predicted"/>